<evidence type="ECO:0000313" key="2">
    <source>
        <dbReference type="EMBL" id="KAG6370353.1"/>
    </source>
</evidence>
<dbReference type="Pfam" id="PF18758">
    <property type="entry name" value="KDZ"/>
    <property type="match status" value="1"/>
</dbReference>
<reference evidence="2" key="1">
    <citation type="submission" date="2021-03" db="EMBL/GenBank/DDBJ databases">
        <title>Evolutionary innovations through gain and loss of genes in the ectomycorrhizal Boletales.</title>
        <authorList>
            <person name="Wu G."/>
            <person name="Miyauchi S."/>
            <person name="Morin E."/>
            <person name="Yang Z.-L."/>
            <person name="Xu J."/>
            <person name="Martin F.M."/>
        </authorList>
    </citation>
    <scope>NUCLEOTIDE SEQUENCE</scope>
    <source>
        <strain evidence="2">BR01</strain>
    </source>
</reference>
<feature type="compositionally biased region" description="Basic and acidic residues" evidence="1">
    <location>
        <begin position="565"/>
        <end position="576"/>
    </location>
</feature>
<feature type="compositionally biased region" description="Acidic residues" evidence="1">
    <location>
        <begin position="577"/>
        <end position="592"/>
    </location>
</feature>
<proteinExistence type="predicted"/>
<evidence type="ECO:0000313" key="3">
    <source>
        <dbReference type="Proteomes" id="UP000683000"/>
    </source>
</evidence>
<feature type="region of interest" description="Disordered" evidence="1">
    <location>
        <begin position="565"/>
        <end position="596"/>
    </location>
</feature>
<dbReference type="InterPro" id="IPR040521">
    <property type="entry name" value="KDZ"/>
</dbReference>
<dbReference type="AlphaFoldDB" id="A0A8I3A4L7"/>
<accession>A0A8I3A4L7</accession>
<dbReference type="PANTHER" id="PTHR33096">
    <property type="entry name" value="CXC2 DOMAIN-CONTAINING PROTEIN"/>
    <property type="match status" value="1"/>
</dbReference>
<organism evidence="2 3">
    <name type="scientific">Boletus reticuloceps</name>
    <dbReference type="NCBI Taxonomy" id="495285"/>
    <lineage>
        <taxon>Eukaryota</taxon>
        <taxon>Fungi</taxon>
        <taxon>Dikarya</taxon>
        <taxon>Basidiomycota</taxon>
        <taxon>Agaricomycotina</taxon>
        <taxon>Agaricomycetes</taxon>
        <taxon>Agaricomycetidae</taxon>
        <taxon>Boletales</taxon>
        <taxon>Boletineae</taxon>
        <taxon>Boletaceae</taxon>
        <taxon>Boletoideae</taxon>
        <taxon>Boletus</taxon>
    </lineage>
</organism>
<protein>
    <submittedName>
        <fullName evidence="2">Uncharacterized protein</fullName>
    </submittedName>
</protein>
<keyword evidence="3" id="KW-1185">Reference proteome</keyword>
<dbReference type="PANTHER" id="PTHR33096:SF1">
    <property type="entry name" value="CXC1-LIKE CYSTEINE CLUSTER ASSOCIATED WITH KDZ TRANSPOSASES DOMAIN-CONTAINING PROTEIN"/>
    <property type="match status" value="1"/>
</dbReference>
<dbReference type="OrthoDB" id="2505969at2759"/>
<dbReference type="Proteomes" id="UP000683000">
    <property type="component" value="Unassembled WGS sequence"/>
</dbReference>
<sequence length="611" mass="69492">MDGNFSAKRLNGSGSTDPRTFESDYFIPGDDIEHFKKNAAEKQLNTKAVTCSSNWSGAKATEEDTVKVFKQTGIFVLACRHGFMECIAEMKQSGELVKYGLAAVKQIIDFCGNDNAIGHDIGCTSRVTVANSDLGERAREAGCRVVINAFHGFAHNRLCQLQNHLLYLLGFGNEDLETCKQIFSSSNSCAPLIRHASYFHWKQFLDLHFDQWDMDKYLELSKFFALGIIKSYSVELTKFKVLTNFGDEDFETWHQEELAYLKDCASEPTATSVSVVYVVELQKLQFAEKMYASVTQAPFLSYTASNFTPESGLNYVSRQCSNSVSAKYSSARRKYELQLNVVEHFEQQNSIQSHWSPQDPEYLAVEDYARHHAFIRVVEELEGLVVQRLFELCKANLVGTGYKMRKHISKALACRSATIRTALDRYNKLAPRQKPSRLKLEYSDVIGYSALGKFSLLKVSHADILVKPWAQPANREMAMKYFKILWSKEEILCLNIEVQCLVAWIVHHEKQLLAAEEKFRDAGADGLAAEMRLFYAERHRVNSIHRQLLHKIYMLDGYSGQRHEDAGREELRKQADDGDDEGDGDEEEEEGVVDAMNLRECLERATSLYFA</sequence>
<name>A0A8I3A4L7_9AGAM</name>
<gene>
    <name evidence="2" type="ORF">JVT61DRAFT_12162</name>
</gene>
<dbReference type="EMBL" id="JAGFBS010000053">
    <property type="protein sequence ID" value="KAG6370353.1"/>
    <property type="molecule type" value="Genomic_DNA"/>
</dbReference>
<comment type="caution">
    <text evidence="2">The sequence shown here is derived from an EMBL/GenBank/DDBJ whole genome shotgun (WGS) entry which is preliminary data.</text>
</comment>
<evidence type="ECO:0000256" key="1">
    <source>
        <dbReference type="SAM" id="MobiDB-lite"/>
    </source>
</evidence>